<comment type="caution">
    <text evidence="2">The sequence shown here is derived from an EMBL/GenBank/DDBJ whole genome shotgun (WGS) entry which is preliminary data.</text>
</comment>
<evidence type="ECO:0000256" key="1">
    <source>
        <dbReference type="SAM" id="MobiDB-lite"/>
    </source>
</evidence>
<evidence type="ECO:0000313" key="3">
    <source>
        <dbReference type="Proteomes" id="UP001066276"/>
    </source>
</evidence>
<evidence type="ECO:0000313" key="2">
    <source>
        <dbReference type="EMBL" id="KAJ1164824.1"/>
    </source>
</evidence>
<name>A0AAV7SL57_PLEWA</name>
<reference evidence="2" key="1">
    <citation type="journal article" date="2022" name="bioRxiv">
        <title>Sequencing and chromosome-scale assembly of the giantPleurodeles waltlgenome.</title>
        <authorList>
            <person name="Brown T."/>
            <person name="Elewa A."/>
            <person name="Iarovenko S."/>
            <person name="Subramanian E."/>
            <person name="Araus A.J."/>
            <person name="Petzold A."/>
            <person name="Susuki M."/>
            <person name="Suzuki K.-i.T."/>
            <person name="Hayashi T."/>
            <person name="Toyoda A."/>
            <person name="Oliveira C."/>
            <person name="Osipova E."/>
            <person name="Leigh N.D."/>
            <person name="Simon A."/>
            <person name="Yun M.H."/>
        </authorList>
    </citation>
    <scope>NUCLEOTIDE SEQUENCE</scope>
    <source>
        <strain evidence="2">20211129_DDA</strain>
        <tissue evidence="2">Liver</tissue>
    </source>
</reference>
<dbReference type="AlphaFoldDB" id="A0AAV7SL57"/>
<sequence length="114" mass="12145">MKSSSRLPAAQPHLRLPDLEPAAFSAGSRQQDLPKPCPRLQPPACCTATPLTPRSGASRVFGLLELTPADELRISAASGLEGLYPCQIPRLQAAGNLAYLTTSRGPDSQLWNPL</sequence>
<protein>
    <submittedName>
        <fullName evidence="2">Uncharacterized protein</fullName>
    </submittedName>
</protein>
<organism evidence="2 3">
    <name type="scientific">Pleurodeles waltl</name>
    <name type="common">Iberian ribbed newt</name>
    <dbReference type="NCBI Taxonomy" id="8319"/>
    <lineage>
        <taxon>Eukaryota</taxon>
        <taxon>Metazoa</taxon>
        <taxon>Chordata</taxon>
        <taxon>Craniata</taxon>
        <taxon>Vertebrata</taxon>
        <taxon>Euteleostomi</taxon>
        <taxon>Amphibia</taxon>
        <taxon>Batrachia</taxon>
        <taxon>Caudata</taxon>
        <taxon>Salamandroidea</taxon>
        <taxon>Salamandridae</taxon>
        <taxon>Pleurodelinae</taxon>
        <taxon>Pleurodeles</taxon>
    </lineage>
</organism>
<gene>
    <name evidence="2" type="ORF">NDU88_005258</name>
</gene>
<proteinExistence type="predicted"/>
<accession>A0AAV7SL57</accession>
<dbReference type="Proteomes" id="UP001066276">
    <property type="component" value="Chromosome 4_2"/>
</dbReference>
<dbReference type="EMBL" id="JANPWB010000008">
    <property type="protein sequence ID" value="KAJ1164824.1"/>
    <property type="molecule type" value="Genomic_DNA"/>
</dbReference>
<feature type="region of interest" description="Disordered" evidence="1">
    <location>
        <begin position="1"/>
        <end position="39"/>
    </location>
</feature>
<keyword evidence="3" id="KW-1185">Reference proteome</keyword>